<dbReference type="Proteomes" id="UP001303046">
    <property type="component" value="Unassembled WGS sequence"/>
</dbReference>
<proteinExistence type="predicted"/>
<sequence length="604" mass="67136">MLWRSAGLVALALQVAFADELSCDFRRPCCWHSLNEEAKWQVRSGRSININEFRRTFLVGRSRLPPVGNYLLQNGNQVLAAFGSCAFCSADGKVTVQYRHWQSPTARLKLCWRRWYYPLQEENCYAAEPSRQSQIISQLLTVPSGKDIQVLFVVERSKGSVNAIVMLDRVLVTVTKCSSNGQKKVELVSRTARIVVPASVQTTEKRYGTESRAAVLGSNVHKPTSRKMDLSQLALTDERVKAKLLEKESERQSPRQWLAVSVSKPKELKKQSGEVSASKESNTHASSRSNEEMASTKEVSSPQALLTSLPVKKIPSKLPKRFIPDSHHLKPPSSGTRAMPPPSPPAKTENYNPLAELLGQELVDFLDPNYVSKDDDEAEPDYDEEELKLFTQSTLPQGKSIEPSRVKAHNFSSIPKQTHIPTSPTQVQLPPPLSVFHRPLSLAPPQPCNTVGGCLFDRSMCSYVHPGHVPYANRFTRLKVGLSNFIRARVPPGGSSVLETDTNMMESHTVFFDALEWQPGTRLIGCCADITGAQKCPFATPSEAGVLLWQSGSFDCPAYTVKIRFICENFGIELGECGIDSIRLHRLSDTFLLEPCQKNILSSL</sequence>
<accession>A0ABR1CEU7</accession>
<evidence type="ECO:0000313" key="4">
    <source>
        <dbReference type="Proteomes" id="UP001303046"/>
    </source>
</evidence>
<keyword evidence="2" id="KW-0732">Signal</keyword>
<evidence type="ECO:0000256" key="2">
    <source>
        <dbReference type="SAM" id="SignalP"/>
    </source>
</evidence>
<dbReference type="EMBL" id="JAVFWL010000002">
    <property type="protein sequence ID" value="KAK6736649.1"/>
    <property type="molecule type" value="Genomic_DNA"/>
</dbReference>
<gene>
    <name evidence="3" type="primary">Necator_chrII.g7177</name>
    <name evidence="3" type="ORF">RB195_019384</name>
</gene>
<comment type="caution">
    <text evidence="3">The sequence shown here is derived from an EMBL/GenBank/DDBJ whole genome shotgun (WGS) entry which is preliminary data.</text>
</comment>
<evidence type="ECO:0008006" key="5">
    <source>
        <dbReference type="Google" id="ProtNLM"/>
    </source>
</evidence>
<feature type="signal peptide" evidence="2">
    <location>
        <begin position="1"/>
        <end position="18"/>
    </location>
</feature>
<reference evidence="3 4" key="1">
    <citation type="submission" date="2023-08" db="EMBL/GenBank/DDBJ databases">
        <title>A Necator americanus chromosomal reference genome.</title>
        <authorList>
            <person name="Ilik V."/>
            <person name="Petrzelkova K.J."/>
            <person name="Pardy F."/>
            <person name="Fuh T."/>
            <person name="Niatou-Singa F.S."/>
            <person name="Gouil Q."/>
            <person name="Baker L."/>
            <person name="Ritchie M.E."/>
            <person name="Jex A.R."/>
            <person name="Gazzola D."/>
            <person name="Li H."/>
            <person name="Toshio Fujiwara R."/>
            <person name="Zhan B."/>
            <person name="Aroian R.V."/>
            <person name="Pafco B."/>
            <person name="Schwarz E.M."/>
        </authorList>
    </citation>
    <scope>NUCLEOTIDE SEQUENCE [LARGE SCALE GENOMIC DNA]</scope>
    <source>
        <strain evidence="3 4">Aroian</strain>
        <tissue evidence="3">Whole animal</tissue>
    </source>
</reference>
<feature type="compositionally biased region" description="Polar residues" evidence="1">
    <location>
        <begin position="297"/>
        <end position="306"/>
    </location>
</feature>
<feature type="region of interest" description="Disordered" evidence="1">
    <location>
        <begin position="246"/>
        <end position="351"/>
    </location>
</feature>
<keyword evidence="4" id="KW-1185">Reference proteome</keyword>
<feature type="chain" id="PRO_5047443555" description="C3H1-type domain-containing protein" evidence="2">
    <location>
        <begin position="19"/>
        <end position="604"/>
    </location>
</feature>
<evidence type="ECO:0000256" key="1">
    <source>
        <dbReference type="SAM" id="MobiDB-lite"/>
    </source>
</evidence>
<evidence type="ECO:0000313" key="3">
    <source>
        <dbReference type="EMBL" id="KAK6736649.1"/>
    </source>
</evidence>
<feature type="compositionally biased region" description="Polar residues" evidence="1">
    <location>
        <begin position="273"/>
        <end position="288"/>
    </location>
</feature>
<protein>
    <recommendedName>
        <fullName evidence="5">C3H1-type domain-containing protein</fullName>
    </recommendedName>
</protein>
<organism evidence="3 4">
    <name type="scientific">Necator americanus</name>
    <name type="common">Human hookworm</name>
    <dbReference type="NCBI Taxonomy" id="51031"/>
    <lineage>
        <taxon>Eukaryota</taxon>
        <taxon>Metazoa</taxon>
        <taxon>Ecdysozoa</taxon>
        <taxon>Nematoda</taxon>
        <taxon>Chromadorea</taxon>
        <taxon>Rhabditida</taxon>
        <taxon>Rhabditina</taxon>
        <taxon>Rhabditomorpha</taxon>
        <taxon>Strongyloidea</taxon>
        <taxon>Ancylostomatidae</taxon>
        <taxon>Bunostominae</taxon>
        <taxon>Necator</taxon>
    </lineage>
</organism>
<name>A0ABR1CEU7_NECAM</name>